<keyword evidence="1" id="KW-0408">Iron</keyword>
<dbReference type="InterPro" id="IPR036010">
    <property type="entry name" value="2Fe-2S_ferredoxin-like_sf"/>
</dbReference>
<dbReference type="GO" id="GO:0051536">
    <property type="term" value="F:iron-sulfur cluster binding"/>
    <property type="evidence" value="ECO:0007669"/>
    <property type="project" value="UniProtKB-KW"/>
</dbReference>
<feature type="region of interest" description="Disordered" evidence="2">
    <location>
        <begin position="67"/>
        <end position="89"/>
    </location>
</feature>
<dbReference type="AlphaFoldDB" id="A0A0D9ZCF3"/>
<sequence length="184" mass="19871">MTTVLIERVQFYLRFHTRVLPRYDDGDEASATSRRSARLDAATSLPATNGWARSSPTDALSRWSLRRHAATNPRSSGEAAAPEPVGGARVELPSNPEDALEVFVDGHAVRIPKGFTVLQACEVAGVDIPRFCYHSRLSIAGNCRMCLVEVEKSPKPVASCAMPALPGEQFDADAASRFAAITLC</sequence>
<dbReference type="PROSITE" id="PS00641">
    <property type="entry name" value="COMPLEX1_75K_1"/>
    <property type="match status" value="1"/>
</dbReference>
<dbReference type="SUPFAM" id="SSF54292">
    <property type="entry name" value="2Fe-2S ferredoxin-like"/>
    <property type="match status" value="1"/>
</dbReference>
<keyword evidence="1" id="KW-0411">Iron-sulfur</keyword>
<evidence type="ECO:0000313" key="4">
    <source>
        <dbReference type="Proteomes" id="UP000026961"/>
    </source>
</evidence>
<dbReference type="InterPro" id="IPR001041">
    <property type="entry name" value="2Fe-2S_ferredoxin-type"/>
</dbReference>
<dbReference type="GO" id="GO:0016020">
    <property type="term" value="C:membrane"/>
    <property type="evidence" value="ECO:0007669"/>
    <property type="project" value="InterPro"/>
</dbReference>
<dbReference type="GO" id="GO:0042773">
    <property type="term" value="P:ATP synthesis coupled electron transport"/>
    <property type="evidence" value="ECO:0007669"/>
    <property type="project" value="InterPro"/>
</dbReference>
<evidence type="ECO:0008006" key="5">
    <source>
        <dbReference type="Google" id="ProtNLM"/>
    </source>
</evidence>
<name>A0A0D9ZCF3_9ORYZ</name>
<keyword evidence="4" id="KW-1185">Reference proteome</keyword>
<dbReference type="eggNOG" id="KOG2282">
    <property type="taxonomic scope" value="Eukaryota"/>
</dbReference>
<organism evidence="3">
    <name type="scientific">Oryza glumipatula</name>
    <dbReference type="NCBI Taxonomy" id="40148"/>
    <lineage>
        <taxon>Eukaryota</taxon>
        <taxon>Viridiplantae</taxon>
        <taxon>Streptophyta</taxon>
        <taxon>Embryophyta</taxon>
        <taxon>Tracheophyta</taxon>
        <taxon>Spermatophyta</taxon>
        <taxon>Magnoliopsida</taxon>
        <taxon>Liliopsida</taxon>
        <taxon>Poales</taxon>
        <taxon>Poaceae</taxon>
        <taxon>BOP clade</taxon>
        <taxon>Oryzoideae</taxon>
        <taxon>Oryzeae</taxon>
        <taxon>Oryzinae</taxon>
        <taxon>Oryza</taxon>
    </lineage>
</organism>
<proteinExistence type="predicted"/>
<dbReference type="Gramene" id="OGLUM03G32080.1">
    <property type="protein sequence ID" value="OGLUM03G32080.1"/>
    <property type="gene ID" value="OGLUM03G32080"/>
</dbReference>
<dbReference type="Pfam" id="PF13510">
    <property type="entry name" value="Fer2_4"/>
    <property type="match status" value="1"/>
</dbReference>
<evidence type="ECO:0000313" key="3">
    <source>
        <dbReference type="EnsemblPlants" id="OGLUM03G32080.1"/>
    </source>
</evidence>
<dbReference type="Gene3D" id="3.10.20.740">
    <property type="match status" value="1"/>
</dbReference>
<protein>
    <recommendedName>
        <fullName evidence="5">2Fe-2S ferredoxin-type domain-containing protein</fullName>
    </recommendedName>
</protein>
<evidence type="ECO:0000256" key="2">
    <source>
        <dbReference type="SAM" id="MobiDB-lite"/>
    </source>
</evidence>
<dbReference type="GO" id="GO:0008137">
    <property type="term" value="F:NADH dehydrogenase (ubiquinone) activity"/>
    <property type="evidence" value="ECO:0007669"/>
    <property type="project" value="InterPro"/>
</dbReference>
<dbReference type="Proteomes" id="UP000026961">
    <property type="component" value="Chromosome 3"/>
</dbReference>
<accession>A0A0D9ZCF3</accession>
<reference evidence="3" key="1">
    <citation type="submission" date="2015-04" db="UniProtKB">
        <authorList>
            <consortium name="EnsemblPlants"/>
        </authorList>
    </citation>
    <scope>IDENTIFICATION</scope>
</reference>
<feature type="compositionally biased region" description="Low complexity" evidence="2">
    <location>
        <begin position="77"/>
        <end position="88"/>
    </location>
</feature>
<reference evidence="3" key="2">
    <citation type="submission" date="2018-05" db="EMBL/GenBank/DDBJ databases">
        <title>OgluRS3 (Oryza glumaepatula Reference Sequence Version 3).</title>
        <authorList>
            <person name="Zhang J."/>
            <person name="Kudrna D."/>
            <person name="Lee S."/>
            <person name="Talag J."/>
            <person name="Welchert J."/>
            <person name="Wing R.A."/>
        </authorList>
    </citation>
    <scope>NUCLEOTIDE SEQUENCE [LARGE SCALE GENOMIC DNA]</scope>
</reference>
<dbReference type="HOGENOM" id="CLU_1470385_0_0_1"/>
<dbReference type="InterPro" id="IPR000283">
    <property type="entry name" value="NADH_UbQ_OxRdtase_75kDa_su_CS"/>
</dbReference>
<dbReference type="EnsemblPlants" id="OGLUM03G32080.1">
    <property type="protein sequence ID" value="OGLUM03G32080.1"/>
    <property type="gene ID" value="OGLUM03G32080"/>
</dbReference>
<keyword evidence="1" id="KW-0479">Metal-binding</keyword>
<dbReference type="CDD" id="cd00207">
    <property type="entry name" value="fer2"/>
    <property type="match status" value="1"/>
</dbReference>
<evidence type="ECO:0000256" key="1">
    <source>
        <dbReference type="ARBA" id="ARBA00023014"/>
    </source>
</evidence>
<dbReference type="STRING" id="40148.A0A0D9ZCF3"/>